<accession>A0A1H4UHL8</accession>
<sequence length="85" mass="9137">MSNPEHGLEVPHRVLAWFDALPREEKFERAGHRLGGQNKERQSIGLPGHCAICAVFGHVVAHPEHGCVDVSCTLPAADHGPATAL</sequence>
<name>A0A1H4UHL8_TSUTY</name>
<keyword evidence="2" id="KW-1185">Reference proteome</keyword>
<evidence type="ECO:0000313" key="2">
    <source>
        <dbReference type="Proteomes" id="UP000182241"/>
    </source>
</evidence>
<proteinExistence type="predicted"/>
<gene>
    <name evidence="1" type="ORF">SAMN04489793_2907</name>
</gene>
<dbReference type="Proteomes" id="UP000182241">
    <property type="component" value="Unassembled WGS sequence"/>
</dbReference>
<evidence type="ECO:0000313" key="1">
    <source>
        <dbReference type="EMBL" id="SEC68266.1"/>
    </source>
</evidence>
<organism evidence="1 2">
    <name type="scientific">Tsukamurella tyrosinosolvens</name>
    <dbReference type="NCBI Taxonomy" id="57704"/>
    <lineage>
        <taxon>Bacteria</taxon>
        <taxon>Bacillati</taxon>
        <taxon>Actinomycetota</taxon>
        <taxon>Actinomycetes</taxon>
        <taxon>Mycobacteriales</taxon>
        <taxon>Tsukamurellaceae</taxon>
        <taxon>Tsukamurella</taxon>
    </lineage>
</organism>
<dbReference type="AlphaFoldDB" id="A0A1H4UHL8"/>
<dbReference type="OrthoDB" id="5197737at2"/>
<dbReference type="RefSeq" id="WP_139286173.1">
    <property type="nucleotide sequence ID" value="NZ_FNSA01000003.1"/>
</dbReference>
<dbReference type="EMBL" id="FNSA01000003">
    <property type="protein sequence ID" value="SEC68266.1"/>
    <property type="molecule type" value="Genomic_DNA"/>
</dbReference>
<reference evidence="2" key="1">
    <citation type="submission" date="2016-10" db="EMBL/GenBank/DDBJ databases">
        <authorList>
            <person name="Varghese N."/>
            <person name="Submissions S."/>
        </authorList>
    </citation>
    <scope>NUCLEOTIDE SEQUENCE [LARGE SCALE GENOMIC DNA]</scope>
    <source>
        <strain evidence="2">DSM 44234</strain>
    </source>
</reference>
<dbReference type="STRING" id="57704.SAMN04489793_2907"/>
<protein>
    <submittedName>
        <fullName evidence="1">Uncharacterized protein</fullName>
    </submittedName>
</protein>